<dbReference type="Gene3D" id="2.60.120.860">
    <property type="match status" value="1"/>
</dbReference>
<dbReference type="EMBL" id="JSXS01000063">
    <property type="protein sequence ID" value="KIL31298.1"/>
    <property type="molecule type" value="Genomic_DNA"/>
</dbReference>
<dbReference type="NCBIfam" id="TIGR01633">
    <property type="entry name" value="phi3626_gp14_N"/>
    <property type="match status" value="1"/>
</dbReference>
<dbReference type="Gene3D" id="2.40.30.200">
    <property type="match status" value="1"/>
</dbReference>
<dbReference type="AlphaFoldDB" id="A0ABD3ZSS1"/>
<feature type="domain" description="Siphovirus-type tail component C-terminal" evidence="2">
    <location>
        <begin position="156"/>
        <end position="253"/>
    </location>
</feature>
<name>A0ABD3ZSS1_BACIU</name>
<organism evidence="3 4">
    <name type="scientific">Bacillus subtilis subsp. subtilis</name>
    <dbReference type="NCBI Taxonomy" id="135461"/>
    <lineage>
        <taxon>Bacteria</taxon>
        <taxon>Bacillati</taxon>
        <taxon>Bacillota</taxon>
        <taxon>Bacilli</taxon>
        <taxon>Bacillales</taxon>
        <taxon>Bacillaceae</taxon>
        <taxon>Bacillus</taxon>
    </lineage>
</organism>
<protein>
    <recommendedName>
        <fullName evidence="5">Phage tail family protein</fullName>
    </recommendedName>
</protein>
<accession>A0ABD3ZSS1</accession>
<dbReference type="Proteomes" id="UP000031970">
    <property type="component" value="Unassembled WGS sequence"/>
</dbReference>
<dbReference type="InterPro" id="IPR008841">
    <property type="entry name" value="Siphovirus-type_tail_N"/>
</dbReference>
<evidence type="ECO:0000313" key="3">
    <source>
        <dbReference type="EMBL" id="KIL31298.1"/>
    </source>
</evidence>
<sequence>MINYQEILPNQWKITFNGIDISPFFYVKSTTGRGVMSREVNTATIGNRPGGFYRGTRIPIRTITVDVLFAFSSEEELKKKQEELTYILHTDEPKPLVFHDEPDRTYYAIFESVSESEEQGGFQQATLTFICPDPKKYGAASESELNAGVQVFTNPGYAEIEPKIECVFKEAATSYEVALLNGDGSVSKKIKVVYNFIAGDTLIIDSSKRKVTCSGKLIMTALQIQSEWFTLPPKVPTQLKLSHASRIKFDEAYL</sequence>
<evidence type="ECO:0000259" key="2">
    <source>
        <dbReference type="Pfam" id="PF22768"/>
    </source>
</evidence>
<evidence type="ECO:0008006" key="5">
    <source>
        <dbReference type="Google" id="ProtNLM"/>
    </source>
</evidence>
<evidence type="ECO:0000313" key="4">
    <source>
        <dbReference type="Proteomes" id="UP000031970"/>
    </source>
</evidence>
<evidence type="ECO:0000259" key="1">
    <source>
        <dbReference type="Pfam" id="PF05709"/>
    </source>
</evidence>
<dbReference type="Pfam" id="PF22768">
    <property type="entry name" value="SPP1_Dit"/>
    <property type="match status" value="1"/>
</dbReference>
<gene>
    <name evidence="3" type="ORF">B4067_2891</name>
</gene>
<dbReference type="Pfam" id="PF05709">
    <property type="entry name" value="Sipho_tail"/>
    <property type="match status" value="1"/>
</dbReference>
<comment type="caution">
    <text evidence="3">The sequence shown here is derived from an EMBL/GenBank/DDBJ whole genome shotgun (WGS) entry which is preliminary data.</text>
</comment>
<dbReference type="RefSeq" id="WP_041055252.1">
    <property type="nucleotide sequence ID" value="NZ_JSXS01000063.1"/>
</dbReference>
<dbReference type="InterPro" id="IPR006520">
    <property type="entry name" value="Dit_BPSPP_N"/>
</dbReference>
<proteinExistence type="predicted"/>
<reference evidence="3 4" key="1">
    <citation type="submission" date="2014-11" db="EMBL/GenBank/DDBJ databases">
        <title>Draft Genome Sequences of Nine Bacillus subtilis Strains that Form Spores with High Heat-Resistance.</title>
        <authorList>
            <person name="Krawcyk A.O."/>
            <person name="Berendsen E.M."/>
            <person name="de Jong A."/>
            <person name="Holsappel S."/>
            <person name="Eijlander R.T."/>
            <person name="Wells-Bennik M."/>
            <person name="Kuipers O.P."/>
        </authorList>
    </citation>
    <scope>NUCLEOTIDE SEQUENCE [LARGE SCALE GENOMIC DNA]</scope>
    <source>
        <strain evidence="3 4">B4067</strain>
    </source>
</reference>
<dbReference type="InterPro" id="IPR054738">
    <property type="entry name" value="Siphovirus-type_tail_C"/>
</dbReference>
<feature type="domain" description="Siphovirus-type tail component RIFT-related" evidence="1">
    <location>
        <begin position="21"/>
        <end position="131"/>
    </location>
</feature>